<proteinExistence type="predicted"/>
<reference evidence="3" key="1">
    <citation type="submission" date="2016-10" db="EMBL/GenBank/DDBJ databases">
        <authorList>
            <person name="Varghese N."/>
            <person name="Submissions S."/>
        </authorList>
    </citation>
    <scope>NUCLEOTIDE SEQUENCE [LARGE SCALE GENOMIC DNA]</scope>
    <source>
        <strain evidence="3">Gh-105</strain>
    </source>
</reference>
<dbReference type="InterPro" id="IPR054241">
    <property type="entry name" value="DUF6968"/>
</dbReference>
<name>A0A1I2WRU4_9HYPH</name>
<dbReference type="AlphaFoldDB" id="A0A1I2WRU4"/>
<organism evidence="2 3">
    <name type="scientific">Methylobacterium gossipiicola</name>
    <dbReference type="NCBI Taxonomy" id="582675"/>
    <lineage>
        <taxon>Bacteria</taxon>
        <taxon>Pseudomonadati</taxon>
        <taxon>Pseudomonadota</taxon>
        <taxon>Alphaproteobacteria</taxon>
        <taxon>Hyphomicrobiales</taxon>
        <taxon>Methylobacteriaceae</taxon>
        <taxon>Methylobacterium</taxon>
    </lineage>
</organism>
<dbReference type="Proteomes" id="UP000199229">
    <property type="component" value="Unassembled WGS sequence"/>
</dbReference>
<dbReference type="EMBL" id="FOPM01000026">
    <property type="protein sequence ID" value="SFH03349.1"/>
    <property type="molecule type" value="Genomic_DNA"/>
</dbReference>
<dbReference type="Pfam" id="PF22302">
    <property type="entry name" value="DUF6968"/>
    <property type="match status" value="1"/>
</dbReference>
<keyword evidence="3" id="KW-1185">Reference proteome</keyword>
<feature type="domain" description="DUF6968" evidence="1">
    <location>
        <begin position="4"/>
        <end position="94"/>
    </location>
</feature>
<evidence type="ECO:0000313" key="2">
    <source>
        <dbReference type="EMBL" id="SFH03349.1"/>
    </source>
</evidence>
<dbReference type="RefSeq" id="WP_425284850.1">
    <property type="nucleotide sequence ID" value="NZ_FOPM01000026.1"/>
</dbReference>
<protein>
    <recommendedName>
        <fullName evidence="1">DUF6968 domain-containing protein</fullName>
    </recommendedName>
</protein>
<evidence type="ECO:0000259" key="1">
    <source>
        <dbReference type="Pfam" id="PF22302"/>
    </source>
</evidence>
<sequence>MIIASRILKFQNRESEIDVQIDIHMPQLDESDWICHYEIHWPDGKQANFAKGFDSVQALHLGMQRICLDLYMSKYHTTGNLYWDKPGSGYGFPITPNGRSFLVGDDKIFEG</sequence>
<evidence type="ECO:0000313" key="3">
    <source>
        <dbReference type="Proteomes" id="UP000199229"/>
    </source>
</evidence>
<accession>A0A1I2WRU4</accession>
<gene>
    <name evidence="2" type="ORF">SAMN05192565_1262</name>
</gene>